<reference evidence="6" key="2">
    <citation type="submission" date="2023-01" db="EMBL/GenBank/DDBJ databases">
        <authorList>
            <person name="Sun Q."/>
            <person name="Evtushenko L."/>
        </authorList>
    </citation>
    <scope>NUCLEOTIDE SEQUENCE</scope>
    <source>
        <strain evidence="6">VKM Ac-1401</strain>
    </source>
</reference>
<protein>
    <submittedName>
        <fullName evidence="6">AraC family transcriptional regulator</fullName>
    </submittedName>
</protein>
<dbReference type="Gene3D" id="1.10.10.60">
    <property type="entry name" value="Homeodomain-like"/>
    <property type="match status" value="1"/>
</dbReference>
<proteinExistence type="predicted"/>
<feature type="domain" description="HTH araC/xylS-type" evidence="5">
    <location>
        <begin position="178"/>
        <end position="280"/>
    </location>
</feature>
<dbReference type="InterPro" id="IPR009057">
    <property type="entry name" value="Homeodomain-like_sf"/>
</dbReference>
<evidence type="ECO:0000256" key="1">
    <source>
        <dbReference type="ARBA" id="ARBA00023015"/>
    </source>
</evidence>
<evidence type="ECO:0000256" key="4">
    <source>
        <dbReference type="SAM" id="MobiDB-lite"/>
    </source>
</evidence>
<feature type="compositionally biased region" description="Low complexity" evidence="4">
    <location>
        <begin position="1"/>
        <end position="18"/>
    </location>
</feature>
<dbReference type="RefSeq" id="WP_271177254.1">
    <property type="nucleotide sequence ID" value="NZ_BAAAJO010000008.1"/>
</dbReference>
<keyword evidence="3" id="KW-0804">Transcription</keyword>
<keyword evidence="2" id="KW-0238">DNA-binding</keyword>
<evidence type="ECO:0000259" key="5">
    <source>
        <dbReference type="PROSITE" id="PS01124"/>
    </source>
</evidence>
<dbReference type="PANTHER" id="PTHR46796">
    <property type="entry name" value="HTH-TYPE TRANSCRIPTIONAL ACTIVATOR RHAS-RELATED"/>
    <property type="match status" value="1"/>
</dbReference>
<dbReference type="SUPFAM" id="SSF46689">
    <property type="entry name" value="Homeodomain-like"/>
    <property type="match status" value="1"/>
</dbReference>
<name>A0A9W6H9V6_9MICO</name>
<dbReference type="EMBL" id="BSEN01000009">
    <property type="protein sequence ID" value="GLJ76595.1"/>
    <property type="molecule type" value="Genomic_DNA"/>
</dbReference>
<dbReference type="InterPro" id="IPR046532">
    <property type="entry name" value="DUF6597"/>
</dbReference>
<keyword evidence="1" id="KW-0805">Transcription regulation</keyword>
<dbReference type="PROSITE" id="PS00041">
    <property type="entry name" value="HTH_ARAC_FAMILY_1"/>
    <property type="match status" value="1"/>
</dbReference>
<dbReference type="Proteomes" id="UP001142372">
    <property type="component" value="Unassembled WGS sequence"/>
</dbReference>
<evidence type="ECO:0000256" key="2">
    <source>
        <dbReference type="ARBA" id="ARBA00023125"/>
    </source>
</evidence>
<organism evidence="6 7">
    <name type="scientific">Leifsonia poae</name>
    <dbReference type="NCBI Taxonomy" id="110933"/>
    <lineage>
        <taxon>Bacteria</taxon>
        <taxon>Bacillati</taxon>
        <taxon>Actinomycetota</taxon>
        <taxon>Actinomycetes</taxon>
        <taxon>Micrococcales</taxon>
        <taxon>Microbacteriaceae</taxon>
        <taxon>Leifsonia</taxon>
    </lineage>
</organism>
<reference evidence="6" key="1">
    <citation type="journal article" date="2014" name="Int. J. Syst. Evol. Microbiol.">
        <title>Complete genome sequence of Corynebacterium casei LMG S-19264T (=DSM 44701T), isolated from a smear-ripened cheese.</title>
        <authorList>
            <consortium name="US DOE Joint Genome Institute (JGI-PGF)"/>
            <person name="Walter F."/>
            <person name="Albersmeier A."/>
            <person name="Kalinowski J."/>
            <person name="Ruckert C."/>
        </authorList>
    </citation>
    <scope>NUCLEOTIDE SEQUENCE</scope>
    <source>
        <strain evidence="6">VKM Ac-1401</strain>
    </source>
</reference>
<dbReference type="Pfam" id="PF20240">
    <property type="entry name" value="DUF6597"/>
    <property type="match status" value="1"/>
</dbReference>
<dbReference type="InterPro" id="IPR018062">
    <property type="entry name" value="HTH_AraC-typ_CS"/>
</dbReference>
<dbReference type="GO" id="GO:0003700">
    <property type="term" value="F:DNA-binding transcription factor activity"/>
    <property type="evidence" value="ECO:0007669"/>
    <property type="project" value="InterPro"/>
</dbReference>
<dbReference type="SMART" id="SM00342">
    <property type="entry name" value="HTH_ARAC"/>
    <property type="match status" value="1"/>
</dbReference>
<accession>A0A9W6H9V6</accession>
<dbReference type="InterPro" id="IPR018060">
    <property type="entry name" value="HTH_AraC"/>
</dbReference>
<dbReference type="InterPro" id="IPR050204">
    <property type="entry name" value="AraC_XylS_family_regulators"/>
</dbReference>
<evidence type="ECO:0000313" key="7">
    <source>
        <dbReference type="Proteomes" id="UP001142372"/>
    </source>
</evidence>
<dbReference type="GO" id="GO:0043565">
    <property type="term" value="F:sequence-specific DNA binding"/>
    <property type="evidence" value="ECO:0007669"/>
    <property type="project" value="InterPro"/>
</dbReference>
<evidence type="ECO:0000256" key="3">
    <source>
        <dbReference type="ARBA" id="ARBA00023163"/>
    </source>
</evidence>
<keyword evidence="7" id="KW-1185">Reference proteome</keyword>
<feature type="region of interest" description="Disordered" evidence="4">
    <location>
        <begin position="1"/>
        <end position="30"/>
    </location>
</feature>
<sequence length="282" mass="29964">MTATSAATSAAASAATSAGPRSKGLLTPEDPGAPVRISRLWPGDAAACCVRHYWLPRWSLPAGESLRQEVLEYPTSNLVIEPEESSLHRARRGRSTRILAGEGWAFGVLLHPGVARGLAGVSVRTLPVSVPLSALPVPGTAELLTHVRDRMRDEDDSGAVEAFEAWLTAAVPPPGPDGPLVAEIVDAVENDRDIVRVEQLADRFGIGVRHLQRLIAGHIGFSPKWLIQRYRLQEAAAALRSDDAPPLAELASALGYADQAHFGREFKAVVGQTPGAYQSGAA</sequence>
<dbReference type="PROSITE" id="PS01124">
    <property type="entry name" value="HTH_ARAC_FAMILY_2"/>
    <property type="match status" value="1"/>
</dbReference>
<dbReference type="Pfam" id="PF12833">
    <property type="entry name" value="HTH_18"/>
    <property type="match status" value="1"/>
</dbReference>
<comment type="caution">
    <text evidence="6">The sequence shown here is derived from an EMBL/GenBank/DDBJ whole genome shotgun (WGS) entry which is preliminary data.</text>
</comment>
<gene>
    <name evidence="6" type="ORF">GCM10017584_21690</name>
</gene>
<evidence type="ECO:0000313" key="6">
    <source>
        <dbReference type="EMBL" id="GLJ76595.1"/>
    </source>
</evidence>
<dbReference type="AlphaFoldDB" id="A0A9W6H9V6"/>